<dbReference type="InterPro" id="IPR043136">
    <property type="entry name" value="B30.2/SPRY_sf"/>
</dbReference>
<keyword evidence="9 13" id="KW-0863">Zinc-finger</keyword>
<dbReference type="Pfam" id="PF13920">
    <property type="entry name" value="zf-C3HC4_3"/>
    <property type="match status" value="1"/>
</dbReference>
<dbReference type="InterPro" id="IPR037962">
    <property type="entry name" value="Neuralized"/>
</dbReference>
<evidence type="ECO:0000256" key="14">
    <source>
        <dbReference type="SAM" id="MobiDB-lite"/>
    </source>
</evidence>
<dbReference type="GO" id="GO:0005769">
    <property type="term" value="C:early endosome"/>
    <property type="evidence" value="ECO:0007669"/>
    <property type="project" value="TreeGrafter"/>
</dbReference>
<keyword evidence="18" id="KW-1185">Reference proteome</keyword>
<dbReference type="Gene3D" id="3.30.40.10">
    <property type="entry name" value="Zinc/RING finger domain, C3HC4 (zinc finger)"/>
    <property type="match status" value="1"/>
</dbReference>
<organism evidence="17 18">
    <name type="scientific">Tupaia chinensis</name>
    <name type="common">Chinese tree shrew</name>
    <name type="synonym">Tupaia belangeri chinensis</name>
    <dbReference type="NCBI Taxonomy" id="246437"/>
    <lineage>
        <taxon>Eukaryota</taxon>
        <taxon>Metazoa</taxon>
        <taxon>Chordata</taxon>
        <taxon>Craniata</taxon>
        <taxon>Vertebrata</taxon>
        <taxon>Euteleostomi</taxon>
        <taxon>Mammalia</taxon>
        <taxon>Eutheria</taxon>
        <taxon>Euarchontoglires</taxon>
        <taxon>Scandentia</taxon>
        <taxon>Tupaiidae</taxon>
        <taxon>Tupaia</taxon>
    </lineage>
</organism>
<sequence>MGVDTTEALGCPVNLGELLQDPSPPTRLLATRPCCGPGPERRPVLGEAPRFHAQAKGKNVRLDGHSRRATRRNSFCNGVTFTQRPIRLYEQVRLRLVAVRPGWSGALRFGFTAHDPSLMSAQDIPKYACPDLVTRPGYWAKALPENLALRDTVLAYWADRHGRTLQSSPATTTPSGSLSGSQDDSDSDMTFSVNQSSSASESSLAFPAPEPAGSKNGECTVCFDGEVDTVIYTCGHMCLCHSCGLRLKRQARACCPICRRPIKDVIKIYRP</sequence>
<comment type="pathway">
    <text evidence="3">Protein modification; protein ubiquitination.</text>
</comment>
<evidence type="ECO:0000256" key="2">
    <source>
        <dbReference type="ARBA" id="ARBA00004496"/>
    </source>
</evidence>
<dbReference type="EC" id="2.3.2.27" evidence="4"/>
<keyword evidence="8" id="KW-0677">Repeat</keyword>
<evidence type="ECO:0000259" key="15">
    <source>
        <dbReference type="PROSITE" id="PS50089"/>
    </source>
</evidence>
<name>L9JCK8_TUPCH</name>
<dbReference type="PROSITE" id="PS51065">
    <property type="entry name" value="NHR"/>
    <property type="match status" value="1"/>
</dbReference>
<dbReference type="InterPro" id="IPR001841">
    <property type="entry name" value="Znf_RING"/>
</dbReference>
<dbReference type="InParanoid" id="L9JCK8"/>
<dbReference type="FunFam" id="3.30.40.10:FF:000056">
    <property type="entry name" value="Putative E3 ubiquitin-protein ligase NEURL1B"/>
    <property type="match status" value="1"/>
</dbReference>
<evidence type="ECO:0000313" key="18">
    <source>
        <dbReference type="Proteomes" id="UP000011518"/>
    </source>
</evidence>
<proteinExistence type="predicted"/>
<dbReference type="STRING" id="246437.L9JCK8"/>
<dbReference type="PANTHER" id="PTHR12429:SF10">
    <property type="entry name" value="E3 UBIQUITIN-PROTEIN LIGASE NEURL1B"/>
    <property type="match status" value="1"/>
</dbReference>
<comment type="catalytic activity">
    <reaction evidence="1">
        <text>S-ubiquitinyl-[E2 ubiquitin-conjugating enzyme]-L-cysteine + [acceptor protein]-L-lysine = [E2 ubiquitin-conjugating enzyme]-L-cysteine + N(6)-ubiquitinyl-[acceptor protein]-L-lysine.</text>
        <dbReference type="EC" id="2.3.2.27"/>
    </reaction>
</comment>
<keyword evidence="10" id="KW-0833">Ubl conjugation pathway</keyword>
<feature type="region of interest" description="Disordered" evidence="14">
    <location>
        <begin position="165"/>
        <end position="193"/>
    </location>
</feature>
<evidence type="ECO:0000256" key="6">
    <source>
        <dbReference type="ARBA" id="ARBA00022679"/>
    </source>
</evidence>
<dbReference type="GO" id="GO:0070086">
    <property type="term" value="P:ubiquitin-dependent endocytosis"/>
    <property type="evidence" value="ECO:0007669"/>
    <property type="project" value="TreeGrafter"/>
</dbReference>
<keyword evidence="6" id="KW-0808">Transferase</keyword>
<evidence type="ECO:0000313" key="17">
    <source>
        <dbReference type="EMBL" id="ELW48019.1"/>
    </source>
</evidence>
<feature type="domain" description="NHR" evidence="16">
    <location>
        <begin position="48"/>
        <end position="207"/>
    </location>
</feature>
<comment type="subcellular location">
    <subcellularLocation>
        <location evidence="2">Cytoplasm</location>
    </subcellularLocation>
</comment>
<protein>
    <recommendedName>
        <fullName evidence="4">RING-type E3 ubiquitin transferase</fullName>
        <ecNumber evidence="4">2.3.2.27</ecNumber>
    </recommendedName>
</protein>
<evidence type="ECO:0000256" key="5">
    <source>
        <dbReference type="ARBA" id="ARBA00022490"/>
    </source>
</evidence>
<feature type="compositionally biased region" description="Polar residues" evidence="14">
    <location>
        <begin position="165"/>
        <end position="174"/>
    </location>
</feature>
<gene>
    <name evidence="17" type="ORF">TREES_T100010093</name>
</gene>
<keyword evidence="5" id="KW-0963">Cytoplasm</keyword>
<dbReference type="AlphaFoldDB" id="L9JCK8"/>
<accession>L9JCK8</accession>
<evidence type="ECO:0000259" key="16">
    <source>
        <dbReference type="PROSITE" id="PS51065"/>
    </source>
</evidence>
<dbReference type="SUPFAM" id="SSF57850">
    <property type="entry name" value="RING/U-box"/>
    <property type="match status" value="1"/>
</dbReference>
<reference evidence="18" key="1">
    <citation type="submission" date="2012-07" db="EMBL/GenBank/DDBJ databases">
        <title>Genome of the Chinese tree shrew, a rising model animal genetically related to primates.</title>
        <authorList>
            <person name="Zhang G."/>
            <person name="Fan Y."/>
            <person name="Yao Y."/>
            <person name="Huang Z."/>
        </authorList>
    </citation>
    <scope>NUCLEOTIDE SEQUENCE [LARGE SCALE GENOMIC DNA]</scope>
</reference>
<evidence type="ECO:0000256" key="11">
    <source>
        <dbReference type="ARBA" id="ARBA00022833"/>
    </source>
</evidence>
<keyword evidence="12" id="KW-0914">Notch signaling pathway</keyword>
<evidence type="ECO:0000256" key="13">
    <source>
        <dbReference type="PROSITE-ProRule" id="PRU00175"/>
    </source>
</evidence>
<evidence type="ECO:0000256" key="4">
    <source>
        <dbReference type="ARBA" id="ARBA00012483"/>
    </source>
</evidence>
<evidence type="ECO:0000256" key="3">
    <source>
        <dbReference type="ARBA" id="ARBA00004906"/>
    </source>
</evidence>
<dbReference type="PROSITE" id="PS50089">
    <property type="entry name" value="ZF_RING_2"/>
    <property type="match status" value="1"/>
</dbReference>
<dbReference type="GO" id="GO:0061630">
    <property type="term" value="F:ubiquitin protein ligase activity"/>
    <property type="evidence" value="ECO:0007669"/>
    <property type="project" value="UniProtKB-EC"/>
</dbReference>
<dbReference type="SMART" id="SM00588">
    <property type="entry name" value="NEUZ"/>
    <property type="match status" value="1"/>
</dbReference>
<dbReference type="Pfam" id="PF07177">
    <property type="entry name" value="Neuralized"/>
    <property type="match status" value="1"/>
</dbReference>
<keyword evidence="7" id="KW-0479">Metal-binding</keyword>
<dbReference type="InterPro" id="IPR013083">
    <property type="entry name" value="Znf_RING/FYVE/PHD"/>
</dbReference>
<dbReference type="GO" id="GO:0007219">
    <property type="term" value="P:Notch signaling pathway"/>
    <property type="evidence" value="ECO:0007669"/>
    <property type="project" value="UniProtKB-KW"/>
</dbReference>
<feature type="domain" description="RING-type" evidence="15">
    <location>
        <begin position="219"/>
        <end position="259"/>
    </location>
</feature>
<evidence type="ECO:0000256" key="10">
    <source>
        <dbReference type="ARBA" id="ARBA00022786"/>
    </source>
</evidence>
<keyword evidence="11" id="KW-0862">Zinc</keyword>
<evidence type="ECO:0000256" key="1">
    <source>
        <dbReference type="ARBA" id="ARBA00000900"/>
    </source>
</evidence>
<dbReference type="FunFam" id="2.60.120.920:FF:000005">
    <property type="entry name" value="Putative E3 ubiquitin-protein ligase NEURL1B"/>
    <property type="match status" value="1"/>
</dbReference>
<dbReference type="Gene3D" id="2.60.120.920">
    <property type="match status" value="1"/>
</dbReference>
<dbReference type="PANTHER" id="PTHR12429">
    <property type="entry name" value="NEURALIZED"/>
    <property type="match status" value="1"/>
</dbReference>
<dbReference type="InterPro" id="IPR006573">
    <property type="entry name" value="NHR_dom"/>
</dbReference>
<dbReference type="GO" id="GO:0008270">
    <property type="term" value="F:zinc ion binding"/>
    <property type="evidence" value="ECO:0007669"/>
    <property type="project" value="UniProtKB-KW"/>
</dbReference>
<reference evidence="18" key="2">
    <citation type="journal article" date="2013" name="Nat. Commun.">
        <title>Genome of the Chinese tree shrew.</title>
        <authorList>
            <person name="Fan Y."/>
            <person name="Huang Z.Y."/>
            <person name="Cao C.C."/>
            <person name="Chen C.S."/>
            <person name="Chen Y.X."/>
            <person name="Fan D.D."/>
            <person name="He J."/>
            <person name="Hou H.L."/>
            <person name="Hu L."/>
            <person name="Hu X.T."/>
            <person name="Jiang X.T."/>
            <person name="Lai R."/>
            <person name="Lang Y.S."/>
            <person name="Liang B."/>
            <person name="Liao S.G."/>
            <person name="Mu D."/>
            <person name="Ma Y.Y."/>
            <person name="Niu Y.Y."/>
            <person name="Sun X.Q."/>
            <person name="Xia J.Q."/>
            <person name="Xiao J."/>
            <person name="Xiong Z.Q."/>
            <person name="Xu L."/>
            <person name="Yang L."/>
            <person name="Zhang Y."/>
            <person name="Zhao W."/>
            <person name="Zhao X.D."/>
            <person name="Zheng Y.T."/>
            <person name="Zhou J.M."/>
            <person name="Zhu Y.B."/>
            <person name="Zhang G.J."/>
            <person name="Wang J."/>
            <person name="Yao Y.G."/>
        </authorList>
    </citation>
    <scope>NUCLEOTIDE SEQUENCE [LARGE SCALE GENOMIC DNA]</scope>
</reference>
<evidence type="ECO:0000256" key="7">
    <source>
        <dbReference type="ARBA" id="ARBA00022723"/>
    </source>
</evidence>
<dbReference type="eggNOG" id="KOG4625">
    <property type="taxonomic scope" value="Eukaryota"/>
</dbReference>
<dbReference type="Proteomes" id="UP000011518">
    <property type="component" value="Unassembled WGS sequence"/>
</dbReference>
<evidence type="ECO:0000256" key="12">
    <source>
        <dbReference type="ARBA" id="ARBA00022976"/>
    </source>
</evidence>
<dbReference type="eggNOG" id="KOG4172">
    <property type="taxonomic scope" value="Eukaryota"/>
</dbReference>
<dbReference type="EMBL" id="KB321078">
    <property type="protein sequence ID" value="ELW48019.1"/>
    <property type="molecule type" value="Genomic_DNA"/>
</dbReference>
<evidence type="ECO:0000256" key="8">
    <source>
        <dbReference type="ARBA" id="ARBA00022737"/>
    </source>
</evidence>
<evidence type="ECO:0000256" key="9">
    <source>
        <dbReference type="ARBA" id="ARBA00022771"/>
    </source>
</evidence>